<accession>A0A8T0IL97</accession>
<dbReference type="FunFam" id="1.10.8.50:FF:000001">
    <property type="entry name" value="30S ribosomal protein S13"/>
    <property type="match status" value="1"/>
</dbReference>
<keyword evidence="3" id="KW-0687">Ribonucleoprotein</keyword>
<organism evidence="5 6">
    <name type="scientific">Ceratodon purpureus</name>
    <name type="common">Fire moss</name>
    <name type="synonym">Dicranum purpureum</name>
    <dbReference type="NCBI Taxonomy" id="3225"/>
    <lineage>
        <taxon>Eukaryota</taxon>
        <taxon>Viridiplantae</taxon>
        <taxon>Streptophyta</taxon>
        <taxon>Embryophyta</taxon>
        <taxon>Bryophyta</taxon>
        <taxon>Bryophytina</taxon>
        <taxon>Bryopsida</taxon>
        <taxon>Dicranidae</taxon>
        <taxon>Pseudoditrichales</taxon>
        <taxon>Ditrichaceae</taxon>
        <taxon>Ceratodon</taxon>
    </lineage>
</organism>
<comment type="similarity">
    <text evidence="1">Belongs to the universal ribosomal protein uS13 family.</text>
</comment>
<name>A0A8T0IL97_CERPU</name>
<dbReference type="GO" id="GO:0005739">
    <property type="term" value="C:mitochondrion"/>
    <property type="evidence" value="ECO:0007669"/>
    <property type="project" value="TreeGrafter"/>
</dbReference>
<dbReference type="GO" id="GO:0015935">
    <property type="term" value="C:small ribosomal subunit"/>
    <property type="evidence" value="ECO:0007669"/>
    <property type="project" value="TreeGrafter"/>
</dbReference>
<dbReference type="InterPro" id="IPR010979">
    <property type="entry name" value="Ribosomal_uS13-like_H2TH"/>
</dbReference>
<dbReference type="Proteomes" id="UP000822688">
    <property type="component" value="Chromosome 3"/>
</dbReference>
<evidence type="ECO:0000256" key="1">
    <source>
        <dbReference type="ARBA" id="ARBA00008080"/>
    </source>
</evidence>
<dbReference type="SUPFAM" id="SSF46946">
    <property type="entry name" value="S13-like H2TH domain"/>
    <property type="match status" value="1"/>
</dbReference>
<evidence type="ECO:0008006" key="7">
    <source>
        <dbReference type="Google" id="ProtNLM"/>
    </source>
</evidence>
<keyword evidence="6" id="KW-1185">Reference proteome</keyword>
<dbReference type="GO" id="GO:0006412">
    <property type="term" value="P:translation"/>
    <property type="evidence" value="ECO:0007669"/>
    <property type="project" value="InterPro"/>
</dbReference>
<comment type="caution">
    <text evidence="5">The sequence shown here is derived from an EMBL/GenBank/DDBJ whole genome shotgun (WGS) entry which is preliminary data.</text>
</comment>
<dbReference type="PROSITE" id="PS00646">
    <property type="entry name" value="RIBOSOMAL_S13_1"/>
    <property type="match status" value="1"/>
</dbReference>
<dbReference type="Gene3D" id="1.10.8.50">
    <property type="match status" value="1"/>
</dbReference>
<dbReference type="PANTHER" id="PTHR10871">
    <property type="entry name" value="30S RIBOSOMAL PROTEIN S13/40S RIBOSOMAL PROTEIN S18"/>
    <property type="match status" value="1"/>
</dbReference>
<dbReference type="HAMAP" id="MF_01315">
    <property type="entry name" value="Ribosomal_uS13"/>
    <property type="match status" value="1"/>
</dbReference>
<dbReference type="AlphaFoldDB" id="A0A8T0IL97"/>
<proteinExistence type="inferred from homology"/>
<evidence type="ECO:0000256" key="3">
    <source>
        <dbReference type="ARBA" id="ARBA00023274"/>
    </source>
</evidence>
<dbReference type="EMBL" id="CM026423">
    <property type="protein sequence ID" value="KAG0583328.1"/>
    <property type="molecule type" value="Genomic_DNA"/>
</dbReference>
<dbReference type="GO" id="GO:0003735">
    <property type="term" value="F:structural constituent of ribosome"/>
    <property type="evidence" value="ECO:0007669"/>
    <property type="project" value="InterPro"/>
</dbReference>
<dbReference type="Gene3D" id="4.10.910.10">
    <property type="entry name" value="30s ribosomal protein s13, domain 2"/>
    <property type="match status" value="1"/>
</dbReference>
<dbReference type="Pfam" id="PF00416">
    <property type="entry name" value="Ribosomal_S13"/>
    <property type="match status" value="1"/>
</dbReference>
<feature type="compositionally biased region" description="Basic residues" evidence="4">
    <location>
        <begin position="164"/>
        <end position="183"/>
    </location>
</feature>
<keyword evidence="2" id="KW-0689">Ribosomal protein</keyword>
<gene>
    <name evidence="5" type="ORF">KC19_3G127600</name>
</gene>
<evidence type="ECO:0000256" key="2">
    <source>
        <dbReference type="ARBA" id="ARBA00022980"/>
    </source>
</evidence>
<sequence length="183" mass="20085">MALGAVGQATFVIGASIRSSVSLPGSSDRSFASTTLKVGFPVKWGTGFHQAGLNIRCARVAGVELPNKKRIETALQYIHGVGQTSARQVLLNVGLENKITAELSESELTKIRDELSSSNYRIEGKLRRFNAQNIQRLIEIQCYRGKRHVAGLPCRGQHTQCNARTRRKGKKRAVAGKKKATKR</sequence>
<dbReference type="PROSITE" id="PS50159">
    <property type="entry name" value="RIBOSOMAL_S13_2"/>
    <property type="match status" value="1"/>
</dbReference>
<evidence type="ECO:0000313" key="6">
    <source>
        <dbReference type="Proteomes" id="UP000822688"/>
    </source>
</evidence>
<dbReference type="InterPro" id="IPR001892">
    <property type="entry name" value="Ribosomal_uS13"/>
</dbReference>
<dbReference type="InterPro" id="IPR018269">
    <property type="entry name" value="Ribosomal_uS13_CS"/>
</dbReference>
<dbReference type="InterPro" id="IPR027437">
    <property type="entry name" value="Rbsml_uS13_C"/>
</dbReference>
<protein>
    <recommendedName>
        <fullName evidence="7">Ribosomal protein S13</fullName>
    </recommendedName>
</protein>
<dbReference type="GO" id="GO:0003723">
    <property type="term" value="F:RNA binding"/>
    <property type="evidence" value="ECO:0007669"/>
    <property type="project" value="InterPro"/>
</dbReference>
<dbReference type="PANTHER" id="PTHR10871:SF1">
    <property type="entry name" value="SMALL RIBOSOMAL SUBUNIT PROTEIN US13M"/>
    <property type="match status" value="1"/>
</dbReference>
<evidence type="ECO:0000256" key="4">
    <source>
        <dbReference type="SAM" id="MobiDB-lite"/>
    </source>
</evidence>
<evidence type="ECO:0000313" key="5">
    <source>
        <dbReference type="EMBL" id="KAG0583328.1"/>
    </source>
</evidence>
<feature type="region of interest" description="Disordered" evidence="4">
    <location>
        <begin position="161"/>
        <end position="183"/>
    </location>
</feature>
<reference evidence="5" key="1">
    <citation type="submission" date="2020-06" db="EMBL/GenBank/DDBJ databases">
        <title>WGS assembly of Ceratodon purpureus strain R40.</title>
        <authorList>
            <person name="Carey S.B."/>
            <person name="Jenkins J."/>
            <person name="Shu S."/>
            <person name="Lovell J.T."/>
            <person name="Sreedasyam A."/>
            <person name="Maumus F."/>
            <person name="Tiley G.P."/>
            <person name="Fernandez-Pozo N."/>
            <person name="Barry K."/>
            <person name="Chen C."/>
            <person name="Wang M."/>
            <person name="Lipzen A."/>
            <person name="Daum C."/>
            <person name="Saski C.A."/>
            <person name="Payton A.C."/>
            <person name="Mcbreen J.C."/>
            <person name="Conrad R.E."/>
            <person name="Kollar L.M."/>
            <person name="Olsson S."/>
            <person name="Huttunen S."/>
            <person name="Landis J.B."/>
            <person name="Wickett N.J."/>
            <person name="Johnson M.G."/>
            <person name="Rensing S.A."/>
            <person name="Grimwood J."/>
            <person name="Schmutz J."/>
            <person name="Mcdaniel S.F."/>
        </authorList>
    </citation>
    <scope>NUCLEOTIDE SEQUENCE</scope>
    <source>
        <strain evidence="5">R40</strain>
    </source>
</reference>